<comment type="function">
    <text evidence="1">Controls the length of the flagellar hook.</text>
</comment>
<keyword evidence="7" id="KW-1185">Reference proteome</keyword>
<dbReference type="RefSeq" id="WP_274687825.1">
    <property type="nucleotide sequence ID" value="NZ_JAPMOU010000005.1"/>
</dbReference>
<evidence type="ECO:0000256" key="2">
    <source>
        <dbReference type="ARBA" id="ARBA00009149"/>
    </source>
</evidence>
<dbReference type="CDD" id="cd17470">
    <property type="entry name" value="T3SS_Flik_C"/>
    <property type="match status" value="1"/>
</dbReference>
<reference evidence="6 7" key="1">
    <citation type="submission" date="2022-11" db="EMBL/GenBank/DDBJ databases">
        <title>Spartinivicinus poritis sp. nov., isolated from scleractinian coral Porites lutea.</title>
        <authorList>
            <person name="Zhang G."/>
            <person name="Cai L."/>
            <person name="Wei Q."/>
        </authorList>
    </citation>
    <scope>NUCLEOTIDE SEQUENCE [LARGE SCALE GENOMIC DNA]</scope>
    <source>
        <strain evidence="6 7">A2-2</strain>
    </source>
</reference>
<sequence length="433" mass="47496">MNTFLLDIRAPELKSVKNQQEKLPAVEPNSESEPADKKPFQQTLDKQRQPVAATKNATQTQTADNSKQATTKAEVDEPQEQEVEPKHQVVADPTNRVPTAPSILDETLLLTAEQINQQESDQAEMDISTLMESTQPSTKPLKTAVDAEQDSDQPNDPNLLLTELSPFATLMKQEGAGALQFHWQDLAKAERGSSHQTMPHQLLGETLVDVKTQLLDGGENSTGLTSLLSPSKLNNQLGLINLQAGIEQRIDFPLVNSATHETLQSHLPQFPSLQLASTSVNANSAQLAQPSVVASQLPLPVPHPNWGQQFSERVVWLVQQGVKTAHIQLDPPDLGMVEVRVQVTQDQASVQFASHHASVRESIEAQLVRLREMFSQQGIDLVNVDVSSQQFAESNRQSGLQANATDDVDEEQDTTTAEVNIDEQGLGLVDYFV</sequence>
<evidence type="ECO:0000313" key="7">
    <source>
        <dbReference type="Proteomes" id="UP001528823"/>
    </source>
</evidence>
<dbReference type="PANTHER" id="PTHR37533">
    <property type="entry name" value="FLAGELLAR HOOK-LENGTH CONTROL PROTEIN"/>
    <property type="match status" value="1"/>
</dbReference>
<gene>
    <name evidence="6" type="ORF">ORQ98_05720</name>
</gene>
<dbReference type="PANTHER" id="PTHR37533:SF2">
    <property type="entry name" value="FLAGELLAR HOOK-LENGTH CONTROL PROTEIN"/>
    <property type="match status" value="1"/>
</dbReference>
<dbReference type="Gene3D" id="3.30.750.140">
    <property type="match status" value="1"/>
</dbReference>
<evidence type="ECO:0000256" key="4">
    <source>
        <dbReference type="SAM" id="MobiDB-lite"/>
    </source>
</evidence>
<dbReference type="InterPro" id="IPR038610">
    <property type="entry name" value="FliK-like_C_sf"/>
</dbReference>
<comment type="similarity">
    <text evidence="2">Belongs to the FliK family.</text>
</comment>
<dbReference type="InterPro" id="IPR021136">
    <property type="entry name" value="Flagellar_hook_control-like_C"/>
</dbReference>
<protein>
    <submittedName>
        <fullName evidence="6">Flagellar hook-length control protein FliK</fullName>
    </submittedName>
</protein>
<proteinExistence type="inferred from homology"/>
<dbReference type="InterPro" id="IPR052563">
    <property type="entry name" value="FliK"/>
</dbReference>
<evidence type="ECO:0000256" key="3">
    <source>
        <dbReference type="ARBA" id="ARBA00022795"/>
    </source>
</evidence>
<comment type="caution">
    <text evidence="6">The sequence shown here is derived from an EMBL/GenBank/DDBJ whole genome shotgun (WGS) entry which is preliminary data.</text>
</comment>
<dbReference type="PRINTS" id="PR01007">
    <property type="entry name" value="FLGHOOKFLIK"/>
</dbReference>
<feature type="domain" description="Flagellar hook-length control protein-like C-terminal" evidence="5">
    <location>
        <begin position="312"/>
        <end position="391"/>
    </location>
</feature>
<name>A0ABT5U659_9GAMM</name>
<dbReference type="Proteomes" id="UP001528823">
    <property type="component" value="Unassembled WGS sequence"/>
</dbReference>
<keyword evidence="6" id="KW-0282">Flagellum</keyword>
<keyword evidence="3" id="KW-1005">Bacterial flagellum biogenesis</keyword>
<feature type="compositionally biased region" description="Low complexity" evidence="4">
    <location>
        <begin position="52"/>
        <end position="63"/>
    </location>
</feature>
<feature type="region of interest" description="Disordered" evidence="4">
    <location>
        <begin position="1"/>
        <end position="99"/>
    </location>
</feature>
<evidence type="ECO:0000313" key="6">
    <source>
        <dbReference type="EMBL" id="MDE1461461.1"/>
    </source>
</evidence>
<keyword evidence="6" id="KW-0969">Cilium</keyword>
<dbReference type="InterPro" id="IPR001635">
    <property type="entry name" value="Flag_hook_Flik"/>
</dbReference>
<evidence type="ECO:0000256" key="1">
    <source>
        <dbReference type="ARBA" id="ARBA00003944"/>
    </source>
</evidence>
<keyword evidence="6" id="KW-0966">Cell projection</keyword>
<accession>A0ABT5U659</accession>
<evidence type="ECO:0000259" key="5">
    <source>
        <dbReference type="Pfam" id="PF02120"/>
    </source>
</evidence>
<dbReference type="EMBL" id="JAPMOU010000005">
    <property type="protein sequence ID" value="MDE1461461.1"/>
    <property type="molecule type" value="Genomic_DNA"/>
</dbReference>
<organism evidence="6 7">
    <name type="scientific">Spartinivicinus poritis</name>
    <dbReference type="NCBI Taxonomy" id="2994640"/>
    <lineage>
        <taxon>Bacteria</taxon>
        <taxon>Pseudomonadati</taxon>
        <taxon>Pseudomonadota</taxon>
        <taxon>Gammaproteobacteria</taxon>
        <taxon>Oceanospirillales</taxon>
        <taxon>Zooshikellaceae</taxon>
        <taxon>Spartinivicinus</taxon>
    </lineage>
</organism>
<dbReference type="Pfam" id="PF02120">
    <property type="entry name" value="Flg_hook"/>
    <property type="match status" value="1"/>
</dbReference>